<feature type="signal peptide" evidence="1">
    <location>
        <begin position="1"/>
        <end position="23"/>
    </location>
</feature>
<dbReference type="Proteomes" id="UP000596427">
    <property type="component" value="Chromosome"/>
</dbReference>
<dbReference type="RefSeq" id="WP_203192101.1">
    <property type="nucleotide sequence ID" value="NZ_CP063362.1"/>
</dbReference>
<dbReference type="CDD" id="cd06661">
    <property type="entry name" value="GGCT_like"/>
    <property type="match status" value="1"/>
</dbReference>
<keyword evidence="1" id="KW-0732">Signal</keyword>
<protein>
    <submittedName>
        <fullName evidence="2">Gamma-glutamylcyclotransferase</fullName>
    </submittedName>
</protein>
<name>A0A974PKK8_9HYPH</name>
<proteinExistence type="predicted"/>
<evidence type="ECO:0000313" key="2">
    <source>
        <dbReference type="EMBL" id="QRG05234.1"/>
    </source>
</evidence>
<sequence length="274" mass="29822">MIARRDVLLGLAGLAASAAPVQARDFWGERLAETPGEFLFGYGTLINEPSRTSTSGRRVAAVPARISAAFGYVRGWVARSGTRSGGAGFTALGLRRRAEREAPSSINGVVFPVMSTDEMAAFDRREGAYDRVELDPAVIEAIGWQGLPRTGRVWVYVPKGVAGARASDLRLPDADFPLLQSYIDVVLQGAIAEGSDFARELVETSFDWSSFWLDDRPIARRPWAMTPQAGAIDRLLSTVEPAASQFRNRLYPELYAARNLLDQGAQQPAPRLAP</sequence>
<dbReference type="AlphaFoldDB" id="A0A974PKK8"/>
<dbReference type="KEGG" id="xdi:EZH22_19270"/>
<dbReference type="InterPro" id="IPR013024">
    <property type="entry name" value="GGCT-like"/>
</dbReference>
<reference evidence="2 3" key="1">
    <citation type="submission" date="2020-10" db="EMBL/GenBank/DDBJ databases">
        <title>Degradation of 1,4-Dioxane by Xanthobacter sp. YN2, via a Novel Group-2 Soluble Di-Iron Monooxygenase.</title>
        <authorList>
            <person name="Ma F."/>
            <person name="Wang Y."/>
            <person name="Yang J."/>
            <person name="Guo H."/>
            <person name="Su D."/>
            <person name="Yu L."/>
        </authorList>
    </citation>
    <scope>NUCLEOTIDE SEQUENCE [LARGE SCALE GENOMIC DNA]</scope>
    <source>
        <strain evidence="2 3">YN2</strain>
    </source>
</reference>
<evidence type="ECO:0000256" key="1">
    <source>
        <dbReference type="SAM" id="SignalP"/>
    </source>
</evidence>
<keyword evidence="3" id="KW-1185">Reference proteome</keyword>
<evidence type="ECO:0000313" key="3">
    <source>
        <dbReference type="Proteomes" id="UP000596427"/>
    </source>
</evidence>
<feature type="chain" id="PRO_5037432283" evidence="1">
    <location>
        <begin position="24"/>
        <end position="274"/>
    </location>
</feature>
<organism evidence="2 3">
    <name type="scientific">Xanthobacter dioxanivorans</name>
    <dbReference type="NCBI Taxonomy" id="2528964"/>
    <lineage>
        <taxon>Bacteria</taxon>
        <taxon>Pseudomonadati</taxon>
        <taxon>Pseudomonadota</taxon>
        <taxon>Alphaproteobacteria</taxon>
        <taxon>Hyphomicrobiales</taxon>
        <taxon>Xanthobacteraceae</taxon>
        <taxon>Xanthobacter</taxon>
    </lineage>
</organism>
<dbReference type="EMBL" id="CP063362">
    <property type="protein sequence ID" value="QRG05234.1"/>
    <property type="molecule type" value="Genomic_DNA"/>
</dbReference>
<accession>A0A974PKK8</accession>
<gene>
    <name evidence="2" type="ORF">EZH22_19270</name>
</gene>